<accession>A0A6H5GN86</accession>
<protein>
    <submittedName>
        <fullName evidence="1">Uncharacterized protein</fullName>
    </submittedName>
</protein>
<keyword evidence="2" id="KW-1185">Reference proteome</keyword>
<gene>
    <name evidence="1" type="ORF">NTEN_LOCUS10015</name>
</gene>
<reference evidence="1 2" key="1">
    <citation type="submission" date="2020-02" db="EMBL/GenBank/DDBJ databases">
        <authorList>
            <person name="Ferguson B K."/>
        </authorList>
    </citation>
    <scope>NUCLEOTIDE SEQUENCE [LARGE SCALE GENOMIC DNA]</scope>
</reference>
<sequence>MSFSTSTFPPENLWPKTSKRLSEMCEATSIPTSSTKVAAPTGKPNCFESVSSCLGSTPSCSIWHKPRTQRVDQKIDYPQLFRLVSSDVLSGEAQIQRGWDGRETWKPLSATTAGKKTKHHFWQSDGSFLVFHGDPVVASESYLEMIQRGRRCPIQCRTNPRRIPDALLQDHRQGRNPGLLQRLVS</sequence>
<name>A0A6H5GN86_9HEMI</name>
<dbReference type="EMBL" id="CADCXU010015093">
    <property type="protein sequence ID" value="CAB0004538.1"/>
    <property type="molecule type" value="Genomic_DNA"/>
</dbReference>
<dbReference type="Proteomes" id="UP000479000">
    <property type="component" value="Unassembled WGS sequence"/>
</dbReference>
<organism evidence="1 2">
    <name type="scientific">Nesidiocoris tenuis</name>
    <dbReference type="NCBI Taxonomy" id="355587"/>
    <lineage>
        <taxon>Eukaryota</taxon>
        <taxon>Metazoa</taxon>
        <taxon>Ecdysozoa</taxon>
        <taxon>Arthropoda</taxon>
        <taxon>Hexapoda</taxon>
        <taxon>Insecta</taxon>
        <taxon>Pterygota</taxon>
        <taxon>Neoptera</taxon>
        <taxon>Paraneoptera</taxon>
        <taxon>Hemiptera</taxon>
        <taxon>Heteroptera</taxon>
        <taxon>Panheteroptera</taxon>
        <taxon>Cimicomorpha</taxon>
        <taxon>Miridae</taxon>
        <taxon>Dicyphina</taxon>
        <taxon>Nesidiocoris</taxon>
    </lineage>
</organism>
<evidence type="ECO:0000313" key="1">
    <source>
        <dbReference type="EMBL" id="CAB0004538.1"/>
    </source>
</evidence>
<proteinExistence type="predicted"/>
<dbReference type="AlphaFoldDB" id="A0A6H5GN86"/>
<evidence type="ECO:0000313" key="2">
    <source>
        <dbReference type="Proteomes" id="UP000479000"/>
    </source>
</evidence>